<keyword evidence="3" id="KW-1185">Reference proteome</keyword>
<sequence length="400" mass="46996">MNKIVNEINGNFFINDEKGKNISGKLIIYEDGSFELNTNKPFSNNDKVIEKNIYCKLNDSYISIPNPMYKIKTTGGISFGCKPVQECILFGSILIIGTSYLDDVKNLKIKEFSCNIDCDKWFFENGYHESQNYDNLMQKKVLLNYNDVNIIITSTHSIQSGKRTSQISIASDKLLDYDYVQDILHKVITFISFGAKNIVRQYGHKIIDHEGKVFIINYKPSFSSETIQGNNFCLFHYNTNDIQNVFCKWNLIMSEAEHLLRLYFLPSMNKLDLVLKFITYTQVIECLHRKLTKDNDKTYIQRIEGVILDDAYIDFIDNESREGLSVLLRDARNYYTHYNDSKYTNMPDGIDLFYLTLKLELLIELFILKNLDFSYDHFEKIKFNVIDHKLRRRENMEKYR</sequence>
<gene>
    <name evidence="2" type="ordered locus">ECA2906</name>
</gene>
<dbReference type="OrthoDB" id="6198809at2"/>
<evidence type="ECO:0000313" key="2">
    <source>
        <dbReference type="EMBL" id="CAG75806.1"/>
    </source>
</evidence>
<dbReference type="Proteomes" id="UP000007966">
    <property type="component" value="Chromosome"/>
</dbReference>
<feature type="domain" description="Apea-like HEPN" evidence="1">
    <location>
        <begin position="293"/>
        <end position="376"/>
    </location>
</feature>
<protein>
    <recommendedName>
        <fullName evidence="1">Apea-like HEPN domain-containing protein</fullName>
    </recommendedName>
</protein>
<dbReference type="KEGG" id="eca:ECA2906"/>
<evidence type="ECO:0000259" key="1">
    <source>
        <dbReference type="Pfam" id="PF18739"/>
    </source>
</evidence>
<dbReference type="InterPro" id="IPR041229">
    <property type="entry name" value="HEPN_Apea"/>
</dbReference>
<evidence type="ECO:0000313" key="3">
    <source>
        <dbReference type="Proteomes" id="UP000007966"/>
    </source>
</evidence>
<dbReference type="RefSeq" id="WP_011094437.1">
    <property type="nucleotide sequence ID" value="NC_004547.2"/>
</dbReference>
<organism evidence="2 3">
    <name type="scientific">Pectobacterium atrosepticum (strain SCRI 1043 / ATCC BAA-672)</name>
    <name type="common">Erwinia carotovora subsp. atroseptica</name>
    <dbReference type="NCBI Taxonomy" id="218491"/>
    <lineage>
        <taxon>Bacteria</taxon>
        <taxon>Pseudomonadati</taxon>
        <taxon>Pseudomonadota</taxon>
        <taxon>Gammaproteobacteria</taxon>
        <taxon>Enterobacterales</taxon>
        <taxon>Pectobacteriaceae</taxon>
        <taxon>Pectobacterium</taxon>
    </lineage>
</organism>
<dbReference type="AlphaFoldDB" id="Q6D338"/>
<dbReference type="EMBL" id="BX950851">
    <property type="protein sequence ID" value="CAG75806.1"/>
    <property type="molecule type" value="Genomic_DNA"/>
</dbReference>
<proteinExistence type="predicted"/>
<accession>Q6D338</accession>
<reference evidence="2" key="1">
    <citation type="submission" date="2004-02" db="EMBL/GenBank/DDBJ databases">
        <title>The genome sequence of the enterobacterial phytopathogen Erwinia carotovora subsp. atroseptica SCRI1043 and functional genomic identification of novel virulence factors.</title>
        <authorList>
            <person name="Bell K.S."/>
            <person name="Sebaihia M."/>
            <person name="Pritchard L."/>
            <person name="Holden M."/>
            <person name="Hyman L.J."/>
            <person name="Holeva M.C."/>
            <person name="Thomson N.R."/>
            <person name="Bentley S.D."/>
            <person name="Churcher C."/>
            <person name="Mungall K."/>
            <person name="Atkin R."/>
            <person name="Bason N."/>
            <person name="Brooks K."/>
            <person name="Chillingworth T."/>
            <person name="Clark K."/>
            <person name="Doggett J."/>
            <person name="Fraser A."/>
            <person name="Hance Z."/>
            <person name="Hauser H."/>
            <person name="Jagels K."/>
            <person name="Moule S."/>
            <person name="Norbertczak H."/>
            <person name="Ormond D."/>
            <person name="Price C."/>
            <person name="Quail M.A."/>
            <person name="Sanders M."/>
            <person name="Walker D."/>
            <person name="Whitehead S."/>
            <person name="Salmond G.P.C."/>
            <person name="Birch P.R.J."/>
            <person name="Barrell B.G."/>
            <person name="Parkhill J."/>
            <person name="Toth I.K."/>
        </authorList>
    </citation>
    <scope>NUCLEOTIDE SEQUENCE</scope>
    <source>
        <strain evidence="2">SCRI1043</strain>
    </source>
</reference>
<dbReference type="Pfam" id="PF18739">
    <property type="entry name" value="HEPN_Apea"/>
    <property type="match status" value="1"/>
</dbReference>
<dbReference type="PATRIC" id="fig|218491.5.peg.2941"/>
<dbReference type="HOGENOM" id="CLU_688581_0_0_6"/>
<name>Q6D338_PECAS</name>